<dbReference type="AlphaFoldDB" id="A0AB34C3Q1"/>
<keyword evidence="2" id="KW-0732">Signal</keyword>
<dbReference type="Proteomes" id="UP000323924">
    <property type="component" value="Unassembled WGS sequence"/>
</dbReference>
<sequence>MNIPALAFGAPLLLAGGLLTTLLAVAANCPDGQVWDSKNQRCVSQRTTRLPDADRTDQASGLLPHDRYEEAIAAGGKTRGQSIPTP</sequence>
<gene>
    <name evidence="3" type="ORF">F2A38_16250</name>
</gene>
<name>A0AB34C3Q1_9PSED</name>
<feature type="region of interest" description="Disordered" evidence="1">
    <location>
        <begin position="46"/>
        <end position="65"/>
    </location>
</feature>
<feature type="signal peptide" evidence="2">
    <location>
        <begin position="1"/>
        <end position="26"/>
    </location>
</feature>
<evidence type="ECO:0000313" key="4">
    <source>
        <dbReference type="Proteomes" id="UP000323924"/>
    </source>
</evidence>
<reference evidence="3 4" key="1">
    <citation type="submission" date="2019-09" db="EMBL/GenBank/DDBJ databases">
        <authorList>
            <person name="Vacheron J."/>
            <person name="Dubost A."/>
            <person name="Prigent-Combaret C."/>
            <person name="Muller D."/>
        </authorList>
    </citation>
    <scope>NUCLEOTIDE SEQUENCE [LARGE SCALE GENOMIC DNA]</scope>
    <source>
        <strain evidence="3 4">JV497</strain>
    </source>
</reference>
<dbReference type="RefSeq" id="WP_150051649.1">
    <property type="nucleotide sequence ID" value="NZ_VWPC01000013.1"/>
</dbReference>
<dbReference type="EMBL" id="VWPC01000013">
    <property type="protein sequence ID" value="KAA5841349.1"/>
    <property type="molecule type" value="Genomic_DNA"/>
</dbReference>
<organism evidence="3 4">
    <name type="scientific">Pseudomonas chlororaphis</name>
    <dbReference type="NCBI Taxonomy" id="587753"/>
    <lineage>
        <taxon>Bacteria</taxon>
        <taxon>Pseudomonadati</taxon>
        <taxon>Pseudomonadota</taxon>
        <taxon>Gammaproteobacteria</taxon>
        <taxon>Pseudomonadales</taxon>
        <taxon>Pseudomonadaceae</taxon>
        <taxon>Pseudomonas</taxon>
    </lineage>
</organism>
<evidence type="ECO:0000256" key="1">
    <source>
        <dbReference type="SAM" id="MobiDB-lite"/>
    </source>
</evidence>
<proteinExistence type="predicted"/>
<evidence type="ECO:0000313" key="3">
    <source>
        <dbReference type="EMBL" id="KAA5841349.1"/>
    </source>
</evidence>
<feature type="chain" id="PRO_5044217480" evidence="2">
    <location>
        <begin position="27"/>
        <end position="86"/>
    </location>
</feature>
<accession>A0AB34C3Q1</accession>
<comment type="caution">
    <text evidence="3">The sequence shown here is derived from an EMBL/GenBank/DDBJ whole genome shotgun (WGS) entry which is preliminary data.</text>
</comment>
<protein>
    <submittedName>
        <fullName evidence="3">Uncharacterized protein</fullName>
    </submittedName>
</protein>
<evidence type="ECO:0000256" key="2">
    <source>
        <dbReference type="SAM" id="SignalP"/>
    </source>
</evidence>